<dbReference type="SUPFAM" id="SSF50341">
    <property type="entry name" value="CheW-like"/>
    <property type="match status" value="1"/>
</dbReference>
<dbReference type="GO" id="GO:0004673">
    <property type="term" value="F:protein histidine kinase activity"/>
    <property type="evidence" value="ECO:0007669"/>
    <property type="project" value="UniProtKB-EC"/>
</dbReference>
<protein>
    <recommendedName>
        <fullName evidence="2">histidine kinase</fullName>
        <ecNumber evidence="2">2.7.13.3</ecNumber>
    </recommendedName>
</protein>
<gene>
    <name evidence="11" type="ORF">Dace_0077</name>
</gene>
<reference evidence="11" key="2">
    <citation type="submission" date="2006-05" db="EMBL/GenBank/DDBJ databases">
        <title>Sequencing of the draft genome and assembly of Desulfuromonas acetoxidans DSM 684.</title>
        <authorList>
            <consortium name="US DOE Joint Genome Institute (JGI-PGF)"/>
            <person name="Copeland A."/>
            <person name="Lucas S."/>
            <person name="Lapidus A."/>
            <person name="Barry K."/>
            <person name="Detter J.C."/>
            <person name="Glavina del Rio T."/>
            <person name="Hammon N."/>
            <person name="Israni S."/>
            <person name="Dalin E."/>
            <person name="Tice H."/>
            <person name="Bruce D."/>
            <person name="Pitluck S."/>
            <person name="Richardson P."/>
        </authorList>
    </citation>
    <scope>NUCLEOTIDE SEQUENCE [LARGE SCALE GENOMIC DNA]</scope>
    <source>
        <strain evidence="11">DSM 684</strain>
    </source>
</reference>
<evidence type="ECO:0000313" key="11">
    <source>
        <dbReference type="EMBL" id="EAT14333.1"/>
    </source>
</evidence>
<evidence type="ECO:0000259" key="10">
    <source>
        <dbReference type="PROSITE" id="PS50894"/>
    </source>
</evidence>
<dbReference type="PANTHER" id="PTHR43395">
    <property type="entry name" value="SENSOR HISTIDINE KINASE CHEA"/>
    <property type="match status" value="1"/>
</dbReference>
<dbReference type="SMART" id="SM00073">
    <property type="entry name" value="HPT"/>
    <property type="match status" value="1"/>
</dbReference>
<feature type="modified residue" description="Phosphohistidine" evidence="8">
    <location>
        <position position="48"/>
    </location>
</feature>
<keyword evidence="4" id="KW-0808">Transferase</keyword>
<organism evidence="11 12">
    <name type="scientific">Desulfuromonas acetoxidans (strain DSM 684 / 11070)</name>
    <dbReference type="NCBI Taxonomy" id="281689"/>
    <lineage>
        <taxon>Bacteria</taxon>
        <taxon>Pseudomonadati</taxon>
        <taxon>Thermodesulfobacteriota</taxon>
        <taxon>Desulfuromonadia</taxon>
        <taxon>Desulfuromonadales</taxon>
        <taxon>Desulfuromonadaceae</taxon>
        <taxon>Desulfuromonas</taxon>
    </lineage>
</organism>
<sequence length="273" mass="30671">MSDYQDSLLPIFIEETEEGLALIHKLLSAWEDDAIDADILEEARRAAHTIKGTAGLVKRTRSSDTAKCLENFLDHFNDSGLSLSDSDVQQVRQWYEKLQELLDCAKRGAPEPEEQEFGEFTEGADNLIEDQGSDLINDFALPFMMKLHQATEDEQEAVKPVCCRFYLGGRQYFIAVEHVLEISESLPITYLPYGPNYIVGLINQRGNVIPVIDLSALEQRDVVLPKNFFLVIAGQESDQVAFISDTLPNLNLKTAGHEIDVVAFIDEHRVKVS</sequence>
<dbReference type="Pfam" id="PF01627">
    <property type="entry name" value="Hpt"/>
    <property type="match status" value="1"/>
</dbReference>
<dbReference type="InterPro" id="IPR036061">
    <property type="entry name" value="CheW-like_dom_sf"/>
</dbReference>
<dbReference type="OrthoDB" id="5405688at2"/>
<dbReference type="SUPFAM" id="SSF47226">
    <property type="entry name" value="Histidine-containing phosphotransfer domain, HPT domain"/>
    <property type="match status" value="1"/>
</dbReference>
<dbReference type="PROSITE" id="PS50851">
    <property type="entry name" value="CHEW"/>
    <property type="match status" value="1"/>
</dbReference>
<evidence type="ECO:0000256" key="2">
    <source>
        <dbReference type="ARBA" id="ARBA00012438"/>
    </source>
</evidence>
<dbReference type="InterPro" id="IPR002545">
    <property type="entry name" value="CheW-lke_dom"/>
</dbReference>
<reference evidence="11" key="1">
    <citation type="submission" date="2006-05" db="EMBL/GenBank/DDBJ databases">
        <title>Annotation of the draft genome assembly of Desulfuromonas acetoxidans DSM 684.</title>
        <authorList>
            <consortium name="US DOE Joint Genome Institute (JGI-ORNL)"/>
            <person name="Larimer F."/>
            <person name="Land M."/>
            <person name="Hauser L."/>
        </authorList>
    </citation>
    <scope>NUCLEOTIDE SEQUENCE [LARGE SCALE GENOMIC DNA]</scope>
    <source>
        <strain evidence="11">DSM 684</strain>
    </source>
</reference>
<dbReference type="AlphaFoldDB" id="Q1JVS1"/>
<dbReference type="GO" id="GO:0000160">
    <property type="term" value="P:phosphorelay signal transduction system"/>
    <property type="evidence" value="ECO:0007669"/>
    <property type="project" value="InterPro"/>
</dbReference>
<comment type="caution">
    <text evidence="11">The sequence shown here is derived from an EMBL/GenBank/DDBJ whole genome shotgun (WGS) entry which is preliminary data.</text>
</comment>
<evidence type="ECO:0000256" key="7">
    <source>
        <dbReference type="ARBA" id="ARBA00035100"/>
    </source>
</evidence>
<dbReference type="Proteomes" id="UP000005695">
    <property type="component" value="Unassembled WGS sequence"/>
</dbReference>
<dbReference type="CDD" id="cd00088">
    <property type="entry name" value="HPT"/>
    <property type="match status" value="1"/>
</dbReference>
<evidence type="ECO:0000256" key="3">
    <source>
        <dbReference type="ARBA" id="ARBA00022553"/>
    </source>
</evidence>
<dbReference type="RefSeq" id="WP_006002967.1">
    <property type="nucleotide sequence ID" value="NZ_AAEW02000032.1"/>
</dbReference>
<dbReference type="GO" id="GO:0006935">
    <property type="term" value="P:chemotaxis"/>
    <property type="evidence" value="ECO:0007669"/>
    <property type="project" value="InterPro"/>
</dbReference>
<dbReference type="EC" id="2.7.13.3" evidence="2"/>
<dbReference type="Gene3D" id="2.40.50.180">
    <property type="entry name" value="CheA-289, Domain 4"/>
    <property type="match status" value="1"/>
</dbReference>
<proteinExistence type="predicted"/>
<feature type="domain" description="CheW-like" evidence="9">
    <location>
        <begin position="159"/>
        <end position="273"/>
    </location>
</feature>
<name>Q1JVS1_DESA6</name>
<feature type="domain" description="HPt" evidence="10">
    <location>
        <begin position="1"/>
        <end position="105"/>
    </location>
</feature>
<evidence type="ECO:0000256" key="6">
    <source>
        <dbReference type="ARBA" id="ARBA00022777"/>
    </source>
</evidence>
<evidence type="ECO:0000256" key="5">
    <source>
        <dbReference type="ARBA" id="ARBA00022741"/>
    </source>
</evidence>
<dbReference type="PROSITE" id="PS50894">
    <property type="entry name" value="HPT"/>
    <property type="match status" value="1"/>
</dbReference>
<evidence type="ECO:0000256" key="4">
    <source>
        <dbReference type="ARBA" id="ARBA00022679"/>
    </source>
</evidence>
<evidence type="ECO:0000256" key="8">
    <source>
        <dbReference type="PROSITE-ProRule" id="PRU00110"/>
    </source>
</evidence>
<evidence type="ECO:0000259" key="9">
    <source>
        <dbReference type="PROSITE" id="PS50851"/>
    </source>
</evidence>
<comment type="function">
    <text evidence="7">Involved in the transmission of sensory signals from the chemoreceptors to the flagellar motors. CheA is autophosphorylated; it can transfer its phosphate group to either CheB or CheY.</text>
</comment>
<dbReference type="PANTHER" id="PTHR43395:SF10">
    <property type="entry name" value="CHEMOTAXIS PROTEIN CHEA"/>
    <property type="match status" value="1"/>
</dbReference>
<keyword evidence="12" id="KW-1185">Reference proteome</keyword>
<evidence type="ECO:0000313" key="12">
    <source>
        <dbReference type="Proteomes" id="UP000005695"/>
    </source>
</evidence>
<keyword evidence="6" id="KW-0418">Kinase</keyword>
<keyword evidence="5" id="KW-0547">Nucleotide-binding</keyword>
<accession>Q1JVS1</accession>
<dbReference type="InterPro" id="IPR008207">
    <property type="entry name" value="Sig_transdc_His_kin_Hpt_dom"/>
</dbReference>
<evidence type="ECO:0000256" key="1">
    <source>
        <dbReference type="ARBA" id="ARBA00000085"/>
    </source>
</evidence>
<dbReference type="Gene3D" id="1.20.120.160">
    <property type="entry name" value="HPT domain"/>
    <property type="match status" value="1"/>
</dbReference>
<comment type="catalytic activity">
    <reaction evidence="1">
        <text>ATP + protein L-histidine = ADP + protein N-phospho-L-histidine.</text>
        <dbReference type="EC" id="2.7.13.3"/>
    </reaction>
</comment>
<dbReference type="EMBL" id="AAEW02000032">
    <property type="protein sequence ID" value="EAT14333.1"/>
    <property type="molecule type" value="Genomic_DNA"/>
</dbReference>
<dbReference type="Pfam" id="PF01584">
    <property type="entry name" value="CheW"/>
    <property type="match status" value="1"/>
</dbReference>
<keyword evidence="3 8" id="KW-0597">Phosphoprotein</keyword>
<dbReference type="InterPro" id="IPR051315">
    <property type="entry name" value="Bact_Chemotaxis_CheA"/>
</dbReference>
<dbReference type="InterPro" id="IPR036641">
    <property type="entry name" value="HPT_dom_sf"/>
</dbReference>